<dbReference type="Proteomes" id="UP001596056">
    <property type="component" value="Unassembled WGS sequence"/>
</dbReference>
<protein>
    <submittedName>
        <fullName evidence="8">COG4223 family protein</fullName>
    </submittedName>
</protein>
<dbReference type="PANTHER" id="PTHR15415">
    <property type="entry name" value="MITOFILIN"/>
    <property type="match status" value="1"/>
</dbReference>
<evidence type="ECO:0000256" key="2">
    <source>
        <dbReference type="ARBA" id="ARBA00022692"/>
    </source>
</evidence>
<dbReference type="InterPro" id="IPR019133">
    <property type="entry name" value="MIC60"/>
</dbReference>
<dbReference type="RefSeq" id="WP_209838432.1">
    <property type="nucleotide sequence ID" value="NZ_JAGGJP010000003.1"/>
</dbReference>
<evidence type="ECO:0000313" key="8">
    <source>
        <dbReference type="EMBL" id="MFC5565729.1"/>
    </source>
</evidence>
<evidence type="ECO:0000313" key="9">
    <source>
        <dbReference type="Proteomes" id="UP001596056"/>
    </source>
</evidence>
<name>A0ABW0SA32_9RHOB</name>
<dbReference type="PANTHER" id="PTHR15415:SF7">
    <property type="entry name" value="MICOS COMPLEX SUBUNIT MIC60"/>
    <property type="match status" value="1"/>
</dbReference>
<feature type="compositionally biased region" description="Low complexity" evidence="6">
    <location>
        <begin position="122"/>
        <end position="139"/>
    </location>
</feature>
<feature type="region of interest" description="Disordered" evidence="6">
    <location>
        <begin position="1"/>
        <end position="171"/>
    </location>
</feature>
<feature type="compositionally biased region" description="Low complexity" evidence="6">
    <location>
        <begin position="297"/>
        <end position="318"/>
    </location>
</feature>
<reference evidence="9" key="1">
    <citation type="journal article" date="2019" name="Int. J. Syst. Evol. Microbiol.">
        <title>The Global Catalogue of Microorganisms (GCM) 10K type strain sequencing project: providing services to taxonomists for standard genome sequencing and annotation.</title>
        <authorList>
            <consortium name="The Broad Institute Genomics Platform"/>
            <consortium name="The Broad Institute Genome Sequencing Center for Infectious Disease"/>
            <person name="Wu L."/>
            <person name="Ma J."/>
        </authorList>
    </citation>
    <scope>NUCLEOTIDE SEQUENCE [LARGE SCALE GENOMIC DNA]</scope>
    <source>
        <strain evidence="9">KACC 11588</strain>
    </source>
</reference>
<keyword evidence="2 7" id="KW-0812">Transmembrane</keyword>
<dbReference type="EMBL" id="JBHSNA010000003">
    <property type="protein sequence ID" value="MFC5565729.1"/>
    <property type="molecule type" value="Genomic_DNA"/>
</dbReference>
<keyword evidence="9" id="KW-1185">Reference proteome</keyword>
<evidence type="ECO:0000256" key="4">
    <source>
        <dbReference type="ARBA" id="ARBA00023136"/>
    </source>
</evidence>
<proteinExistence type="predicted"/>
<gene>
    <name evidence="8" type="ORF">ACFPOC_04765</name>
</gene>
<organism evidence="8 9">
    <name type="scientific">Rubellimicrobium aerolatum</name>
    <dbReference type="NCBI Taxonomy" id="490979"/>
    <lineage>
        <taxon>Bacteria</taxon>
        <taxon>Pseudomonadati</taxon>
        <taxon>Pseudomonadota</taxon>
        <taxon>Alphaproteobacteria</taxon>
        <taxon>Rhodobacterales</taxon>
        <taxon>Roseobacteraceae</taxon>
        <taxon>Rubellimicrobium</taxon>
    </lineage>
</organism>
<evidence type="ECO:0000256" key="5">
    <source>
        <dbReference type="SAM" id="Coils"/>
    </source>
</evidence>
<evidence type="ECO:0000256" key="6">
    <source>
        <dbReference type="SAM" id="MobiDB-lite"/>
    </source>
</evidence>
<comment type="subcellular location">
    <subcellularLocation>
        <location evidence="1">Membrane</location>
    </subcellularLocation>
</comment>
<evidence type="ECO:0000256" key="7">
    <source>
        <dbReference type="SAM" id="Phobius"/>
    </source>
</evidence>
<feature type="transmembrane region" description="Helical" evidence="7">
    <location>
        <begin position="178"/>
        <end position="199"/>
    </location>
</feature>
<keyword evidence="5" id="KW-0175">Coiled coil</keyword>
<feature type="compositionally biased region" description="Gly residues" evidence="6">
    <location>
        <begin position="66"/>
        <end position="80"/>
    </location>
</feature>
<feature type="compositionally biased region" description="Low complexity" evidence="6">
    <location>
        <begin position="160"/>
        <end position="171"/>
    </location>
</feature>
<accession>A0ABW0SA32</accession>
<evidence type="ECO:0000256" key="3">
    <source>
        <dbReference type="ARBA" id="ARBA00022989"/>
    </source>
</evidence>
<feature type="region of interest" description="Disordered" evidence="6">
    <location>
        <begin position="290"/>
        <end position="318"/>
    </location>
</feature>
<comment type="caution">
    <text evidence="8">The sequence shown here is derived from an EMBL/GenBank/DDBJ whole genome shotgun (WGS) entry which is preliminary data.</text>
</comment>
<keyword evidence="3 7" id="KW-1133">Transmembrane helix</keyword>
<sequence>MARKPGLDDGTDIAPEGRAEEPSAGRAEPLGERAAPGQPGDRAAGTGGVGPDVAEDGAGVVATPGGVIGRDGDGLGGPGHDPGDGPDDGSLGVPDGMTRPARDDGPALAASGSVPPDPWRPRPSSGASAAAEASRVATPVLDKGADGPRAAGSGAGSGAGAASAAPASVAPPRRRGGFGALLLGGMIAAVLGAGAAWFAQDRLGLLPARTTPELEARLAALEARPLPDGAAVEALAARLDRVEAQVAALDESAGPIDLAPLRAEIAGAAQAAETRAAALEQRLAAVEARPAAPTGGQAPLGSLAAPQAAPPATTAAGPDASALRDAVLATLEPRLSGTEAAVTELRAGLDDLDARLGAAESASAAAVEEARAASAAATELETRATTAQARTRAATALAAAQAALDAGEPLEPALGQLRAAGVEVPEALSARAAEGVPTLAALRDDFPEAARAALSVARDDGLVGDGSGVVGFLREQLSVRSVTPRAGQDPDAVLSRAEAQLAQGNLSVALGEVEALPEPVRAAMDGWIAQARARADATAALDALREASAAPPTPAD</sequence>
<feature type="coiled-coil region" evidence="5">
    <location>
        <begin position="232"/>
        <end position="289"/>
    </location>
</feature>
<keyword evidence="4 7" id="KW-0472">Membrane</keyword>
<evidence type="ECO:0000256" key="1">
    <source>
        <dbReference type="ARBA" id="ARBA00004370"/>
    </source>
</evidence>